<feature type="chain" id="PRO_5043483480" description="Kazal-like domain-containing protein" evidence="1">
    <location>
        <begin position="24"/>
        <end position="102"/>
    </location>
</feature>
<sequence length="102" mass="11223">MLTKLHVFTLLFTSAVLLGQTSAEIYDWSQCGLECYYTYVPLCGSDGITYRNNCFLLQANCDKPAGGKITQRPAQRYATAPAHSTMTRCVALTGGRTGTRVY</sequence>
<evidence type="ECO:0000256" key="1">
    <source>
        <dbReference type="SAM" id="SignalP"/>
    </source>
</evidence>
<proteinExistence type="predicted"/>
<dbReference type="Proteomes" id="UP001497497">
    <property type="component" value="Unassembled WGS sequence"/>
</dbReference>
<gene>
    <name evidence="3" type="ORF">GSLYS_00017864001</name>
</gene>
<organism evidence="3 4">
    <name type="scientific">Lymnaea stagnalis</name>
    <name type="common">Great pond snail</name>
    <name type="synonym">Helix stagnalis</name>
    <dbReference type="NCBI Taxonomy" id="6523"/>
    <lineage>
        <taxon>Eukaryota</taxon>
        <taxon>Metazoa</taxon>
        <taxon>Spiralia</taxon>
        <taxon>Lophotrochozoa</taxon>
        <taxon>Mollusca</taxon>
        <taxon>Gastropoda</taxon>
        <taxon>Heterobranchia</taxon>
        <taxon>Euthyneura</taxon>
        <taxon>Panpulmonata</taxon>
        <taxon>Hygrophila</taxon>
        <taxon>Lymnaeoidea</taxon>
        <taxon>Lymnaeidae</taxon>
        <taxon>Lymnaea</taxon>
    </lineage>
</organism>
<name>A0AAV2IBX4_LYMST</name>
<dbReference type="SUPFAM" id="SSF100895">
    <property type="entry name" value="Kazal-type serine protease inhibitors"/>
    <property type="match status" value="1"/>
</dbReference>
<evidence type="ECO:0000313" key="4">
    <source>
        <dbReference type="Proteomes" id="UP001497497"/>
    </source>
</evidence>
<evidence type="ECO:0000259" key="2">
    <source>
        <dbReference type="PROSITE" id="PS51465"/>
    </source>
</evidence>
<reference evidence="3 4" key="1">
    <citation type="submission" date="2024-04" db="EMBL/GenBank/DDBJ databases">
        <authorList>
            <consortium name="Genoscope - CEA"/>
            <person name="William W."/>
        </authorList>
    </citation>
    <scope>NUCLEOTIDE SEQUENCE [LARGE SCALE GENOMIC DNA]</scope>
</reference>
<dbReference type="Pfam" id="PF07648">
    <property type="entry name" value="Kazal_2"/>
    <property type="match status" value="1"/>
</dbReference>
<dbReference type="Gene3D" id="3.30.60.30">
    <property type="match status" value="1"/>
</dbReference>
<dbReference type="AlphaFoldDB" id="A0AAV2IBX4"/>
<keyword evidence="4" id="KW-1185">Reference proteome</keyword>
<dbReference type="PROSITE" id="PS51465">
    <property type="entry name" value="KAZAL_2"/>
    <property type="match status" value="1"/>
</dbReference>
<feature type="signal peptide" evidence="1">
    <location>
        <begin position="1"/>
        <end position="23"/>
    </location>
</feature>
<dbReference type="InterPro" id="IPR036058">
    <property type="entry name" value="Kazal_dom_sf"/>
</dbReference>
<keyword evidence="1" id="KW-0732">Signal</keyword>
<dbReference type="SMART" id="SM00280">
    <property type="entry name" value="KAZAL"/>
    <property type="match status" value="1"/>
</dbReference>
<protein>
    <recommendedName>
        <fullName evidence="2">Kazal-like domain-containing protein</fullName>
    </recommendedName>
</protein>
<accession>A0AAV2IBX4</accession>
<dbReference type="EMBL" id="CAXITT010000616">
    <property type="protein sequence ID" value="CAL1544351.1"/>
    <property type="molecule type" value="Genomic_DNA"/>
</dbReference>
<evidence type="ECO:0000313" key="3">
    <source>
        <dbReference type="EMBL" id="CAL1544351.1"/>
    </source>
</evidence>
<feature type="domain" description="Kazal-like" evidence="2">
    <location>
        <begin position="25"/>
        <end position="76"/>
    </location>
</feature>
<dbReference type="InterPro" id="IPR002350">
    <property type="entry name" value="Kazal_dom"/>
</dbReference>
<dbReference type="CDD" id="cd00104">
    <property type="entry name" value="KAZAL_FS"/>
    <property type="match status" value="1"/>
</dbReference>
<comment type="caution">
    <text evidence="3">The sequence shown here is derived from an EMBL/GenBank/DDBJ whole genome shotgun (WGS) entry which is preliminary data.</text>
</comment>